<name>A0A0H1BFC9_9EURO</name>
<feature type="non-terminal residue" evidence="2">
    <location>
        <position position="90"/>
    </location>
</feature>
<evidence type="ECO:0000313" key="2">
    <source>
        <dbReference type="EMBL" id="KLJ09737.1"/>
    </source>
</evidence>
<protein>
    <submittedName>
        <fullName evidence="2">Uncharacterized protein</fullName>
    </submittedName>
</protein>
<feature type="compositionally biased region" description="Basic and acidic residues" evidence="1">
    <location>
        <begin position="56"/>
        <end position="72"/>
    </location>
</feature>
<comment type="caution">
    <text evidence="2">The sequence shown here is derived from an EMBL/GenBank/DDBJ whole genome shotgun (WGS) entry which is preliminary data.</text>
</comment>
<feature type="non-terminal residue" evidence="2">
    <location>
        <position position="1"/>
    </location>
</feature>
<organism evidence="2 3">
    <name type="scientific">Blastomyces silverae</name>
    <dbReference type="NCBI Taxonomy" id="2060906"/>
    <lineage>
        <taxon>Eukaryota</taxon>
        <taxon>Fungi</taxon>
        <taxon>Dikarya</taxon>
        <taxon>Ascomycota</taxon>
        <taxon>Pezizomycotina</taxon>
        <taxon>Eurotiomycetes</taxon>
        <taxon>Eurotiomycetidae</taxon>
        <taxon>Onygenales</taxon>
        <taxon>Ajellomycetaceae</taxon>
        <taxon>Blastomyces</taxon>
    </lineage>
</organism>
<proteinExistence type="predicted"/>
<keyword evidence="3" id="KW-1185">Reference proteome</keyword>
<sequence length="90" mass="9984">LAPLFSIPGAKSSVMFKRVSRGGPGRSSFFIFSRFSQKTSFWRPEARTSARSMHLSHSEISRERGGRNKSDCHPQAGFGPFSQHCGFTSC</sequence>
<reference evidence="3" key="1">
    <citation type="journal article" date="2015" name="PLoS Genet.">
        <title>The dynamic genome and transcriptome of the human fungal pathogen Blastomyces and close relative Emmonsia.</title>
        <authorList>
            <person name="Munoz J.F."/>
            <person name="Gauthier G.M."/>
            <person name="Desjardins C.A."/>
            <person name="Gallo J.E."/>
            <person name="Holder J."/>
            <person name="Sullivan T.D."/>
            <person name="Marty A.J."/>
            <person name="Carmen J.C."/>
            <person name="Chen Z."/>
            <person name="Ding L."/>
            <person name="Gujja S."/>
            <person name="Magrini V."/>
            <person name="Misas E."/>
            <person name="Mitreva M."/>
            <person name="Priest M."/>
            <person name="Saif S."/>
            <person name="Whiston E.A."/>
            <person name="Young S."/>
            <person name="Zeng Q."/>
            <person name="Goldman W.E."/>
            <person name="Mardis E.R."/>
            <person name="Taylor J.W."/>
            <person name="McEwen J.G."/>
            <person name="Clay O.K."/>
            <person name="Klein B.S."/>
            <person name="Cuomo C.A."/>
        </authorList>
    </citation>
    <scope>NUCLEOTIDE SEQUENCE [LARGE SCALE GENOMIC DNA]</scope>
    <source>
        <strain evidence="3">UAMH 139</strain>
    </source>
</reference>
<dbReference type="EMBL" id="LDEV01002278">
    <property type="protein sequence ID" value="KLJ09737.1"/>
    <property type="molecule type" value="Genomic_DNA"/>
</dbReference>
<accession>A0A0H1BFC9</accession>
<gene>
    <name evidence="2" type="ORF">EMPG_14835</name>
</gene>
<evidence type="ECO:0000256" key="1">
    <source>
        <dbReference type="SAM" id="MobiDB-lite"/>
    </source>
</evidence>
<evidence type="ECO:0000313" key="3">
    <source>
        <dbReference type="Proteomes" id="UP000053573"/>
    </source>
</evidence>
<feature type="region of interest" description="Disordered" evidence="1">
    <location>
        <begin position="52"/>
        <end position="90"/>
    </location>
</feature>
<dbReference type="AlphaFoldDB" id="A0A0H1BFC9"/>
<dbReference type="Proteomes" id="UP000053573">
    <property type="component" value="Unassembled WGS sequence"/>
</dbReference>